<feature type="transmembrane region" description="Helical" evidence="6">
    <location>
        <begin position="168"/>
        <end position="186"/>
    </location>
</feature>
<feature type="transmembrane region" description="Helical" evidence="6">
    <location>
        <begin position="217"/>
        <end position="241"/>
    </location>
</feature>
<keyword evidence="9" id="KW-1185">Reference proteome</keyword>
<organism evidence="8 9">
    <name type="scientific">Paenibacillus aceti</name>
    <dbReference type="NCBI Taxonomy" id="1820010"/>
    <lineage>
        <taxon>Bacteria</taxon>
        <taxon>Bacillati</taxon>
        <taxon>Bacillota</taxon>
        <taxon>Bacilli</taxon>
        <taxon>Bacillales</taxon>
        <taxon>Paenibacillaceae</taxon>
        <taxon>Paenibacillus</taxon>
    </lineage>
</organism>
<evidence type="ECO:0000256" key="2">
    <source>
        <dbReference type="ARBA" id="ARBA00022448"/>
    </source>
</evidence>
<comment type="subcellular location">
    <subcellularLocation>
        <location evidence="1">Cell membrane</location>
        <topology evidence="1">Multi-pass membrane protein</topology>
    </subcellularLocation>
</comment>
<dbReference type="Gene3D" id="1.20.1250.20">
    <property type="entry name" value="MFS general substrate transporter like domains"/>
    <property type="match status" value="1"/>
</dbReference>
<sequence length="410" mass="45060">MLENQDRLWTKSFVSLTICAFLMFLNLHMLLSTFPAYVKNEYQAGDFQVSLVTSLFAVAAIIARFLTAALIKKVPREKLLYAGLIIAAVMTGIYSLAATIGGLLAMRVGFGIGFGISSTILPTLVSQIIPVSRMGEGIGYFGLSTSLAMSFGPMIGLNVMHSYGFNNLTFIATITVVLILPILWITRSIPEDPSKSMSKITKQHDKGRAKAKFNHKIWFPALLNTILCITYSGLLGFIALFGEFIHLQQVGLFFLFNVITIIIIRPISGRIFDRRGHAAVLIPATLFVVASMLVLSYTRTLPLLIVSALLYGLGFGAIQPTLQAWMIRTSTPEQYGTANSMFYNSTDFGVAIGSIILGLIASATNYAVMYRYSAGFMVLFLVLYCLGQFTKRPGNRTRTQTRTQTAKLEA</sequence>
<dbReference type="PANTHER" id="PTHR23531:SF2">
    <property type="entry name" value="PERMEASE"/>
    <property type="match status" value="1"/>
</dbReference>
<evidence type="ECO:0000313" key="8">
    <source>
        <dbReference type="EMBL" id="GGG06391.1"/>
    </source>
</evidence>
<comment type="caution">
    <text evidence="8">The sequence shown here is derived from an EMBL/GenBank/DDBJ whole genome shotgun (WGS) entry which is preliminary data.</text>
</comment>
<reference evidence="9" key="1">
    <citation type="journal article" date="2019" name="Int. J. Syst. Evol. Microbiol.">
        <title>The Global Catalogue of Microorganisms (GCM) 10K type strain sequencing project: providing services to taxonomists for standard genome sequencing and annotation.</title>
        <authorList>
            <consortium name="The Broad Institute Genomics Platform"/>
            <consortium name="The Broad Institute Genome Sequencing Center for Infectious Disease"/>
            <person name="Wu L."/>
            <person name="Ma J."/>
        </authorList>
    </citation>
    <scope>NUCLEOTIDE SEQUENCE [LARGE SCALE GENOMIC DNA]</scope>
    <source>
        <strain evidence="9">CGMCC 1.15420</strain>
    </source>
</reference>
<feature type="transmembrane region" description="Helical" evidence="6">
    <location>
        <begin position="104"/>
        <end position="125"/>
    </location>
</feature>
<feature type="transmembrane region" description="Helical" evidence="6">
    <location>
        <begin position="276"/>
        <end position="297"/>
    </location>
</feature>
<dbReference type="RefSeq" id="WP_120461745.1">
    <property type="nucleotide sequence ID" value="NZ_KZ987724.1"/>
</dbReference>
<evidence type="ECO:0000313" key="9">
    <source>
        <dbReference type="Proteomes" id="UP000608420"/>
    </source>
</evidence>
<accession>A0ABQ1VZ96</accession>
<feature type="transmembrane region" description="Helical" evidence="6">
    <location>
        <begin position="49"/>
        <end position="67"/>
    </location>
</feature>
<evidence type="ECO:0000256" key="3">
    <source>
        <dbReference type="ARBA" id="ARBA00022692"/>
    </source>
</evidence>
<evidence type="ECO:0000256" key="1">
    <source>
        <dbReference type="ARBA" id="ARBA00004651"/>
    </source>
</evidence>
<protein>
    <recommendedName>
        <fullName evidence="7">Major facilitator superfamily (MFS) profile domain-containing protein</fullName>
    </recommendedName>
</protein>
<name>A0ABQ1VZ96_9BACL</name>
<dbReference type="InterPro" id="IPR020846">
    <property type="entry name" value="MFS_dom"/>
</dbReference>
<dbReference type="EMBL" id="BMIW01000022">
    <property type="protein sequence ID" value="GGG06391.1"/>
    <property type="molecule type" value="Genomic_DNA"/>
</dbReference>
<gene>
    <name evidence="8" type="ORF">GCM10010913_30290</name>
</gene>
<dbReference type="InterPro" id="IPR052714">
    <property type="entry name" value="MFS_Exporter"/>
</dbReference>
<dbReference type="Proteomes" id="UP000608420">
    <property type="component" value="Unassembled WGS sequence"/>
</dbReference>
<dbReference type="InterPro" id="IPR011701">
    <property type="entry name" value="MFS"/>
</dbReference>
<feature type="transmembrane region" description="Helical" evidence="6">
    <location>
        <begin position="247"/>
        <end position="264"/>
    </location>
</feature>
<keyword evidence="2" id="KW-0813">Transport</keyword>
<feature type="transmembrane region" description="Helical" evidence="6">
    <location>
        <begin position="342"/>
        <end position="363"/>
    </location>
</feature>
<dbReference type="SUPFAM" id="SSF103473">
    <property type="entry name" value="MFS general substrate transporter"/>
    <property type="match status" value="1"/>
</dbReference>
<feature type="transmembrane region" description="Helical" evidence="6">
    <location>
        <begin position="303"/>
        <end position="322"/>
    </location>
</feature>
<keyword evidence="4 6" id="KW-1133">Transmembrane helix</keyword>
<keyword evidence="5 6" id="KW-0472">Membrane</keyword>
<feature type="transmembrane region" description="Helical" evidence="6">
    <location>
        <begin position="369"/>
        <end position="386"/>
    </location>
</feature>
<dbReference type="PANTHER" id="PTHR23531">
    <property type="entry name" value="QUINOLENE RESISTANCE PROTEIN NORA"/>
    <property type="match status" value="1"/>
</dbReference>
<evidence type="ECO:0000256" key="6">
    <source>
        <dbReference type="SAM" id="Phobius"/>
    </source>
</evidence>
<evidence type="ECO:0000256" key="5">
    <source>
        <dbReference type="ARBA" id="ARBA00023136"/>
    </source>
</evidence>
<feature type="transmembrane region" description="Helical" evidence="6">
    <location>
        <begin position="12"/>
        <end position="37"/>
    </location>
</feature>
<dbReference type="CDD" id="cd17489">
    <property type="entry name" value="MFS_YfcJ_like"/>
    <property type="match status" value="1"/>
</dbReference>
<dbReference type="InterPro" id="IPR036259">
    <property type="entry name" value="MFS_trans_sf"/>
</dbReference>
<proteinExistence type="predicted"/>
<dbReference type="Pfam" id="PF07690">
    <property type="entry name" value="MFS_1"/>
    <property type="match status" value="1"/>
</dbReference>
<dbReference type="PROSITE" id="PS50850">
    <property type="entry name" value="MFS"/>
    <property type="match status" value="1"/>
</dbReference>
<feature type="transmembrane region" description="Helical" evidence="6">
    <location>
        <begin position="79"/>
        <end position="98"/>
    </location>
</feature>
<feature type="transmembrane region" description="Helical" evidence="6">
    <location>
        <begin position="137"/>
        <end position="156"/>
    </location>
</feature>
<keyword evidence="3 6" id="KW-0812">Transmembrane</keyword>
<evidence type="ECO:0000259" key="7">
    <source>
        <dbReference type="PROSITE" id="PS50850"/>
    </source>
</evidence>
<evidence type="ECO:0000256" key="4">
    <source>
        <dbReference type="ARBA" id="ARBA00022989"/>
    </source>
</evidence>
<feature type="domain" description="Major facilitator superfamily (MFS) profile" evidence="7">
    <location>
        <begin position="12"/>
        <end position="391"/>
    </location>
</feature>